<dbReference type="PANTHER" id="PTHR30128:SF19">
    <property type="entry name" value="PHOTOSYSTEM I P700 CHLOROPHYLL A APOPROTEIN A1-RELATED"/>
    <property type="match status" value="1"/>
</dbReference>
<sequence>MQSDIWGSVSYQGVVTHITGGNFAQSSITITGWLHDFLWAQASQVIQSYGSSLSAYGLFFLGAHFIWAFSLIFLFRGRGYW</sequence>
<keyword evidence="1" id="KW-1133">Transmembrane helix</keyword>
<keyword evidence="1" id="KW-0812">Transmembrane</keyword>
<gene>
    <name evidence="2" type="ORF">T459_27562</name>
</gene>
<feature type="transmembrane region" description="Helical" evidence="1">
    <location>
        <begin position="53"/>
        <end position="75"/>
    </location>
</feature>
<dbReference type="AlphaFoldDB" id="A0A2G2YEB1"/>
<dbReference type="GO" id="GO:0016020">
    <property type="term" value="C:membrane"/>
    <property type="evidence" value="ECO:0007669"/>
    <property type="project" value="InterPro"/>
</dbReference>
<dbReference type="GO" id="GO:0009579">
    <property type="term" value="C:thylakoid"/>
    <property type="evidence" value="ECO:0007669"/>
    <property type="project" value="InterPro"/>
</dbReference>
<dbReference type="Gene3D" id="1.20.1130.10">
    <property type="entry name" value="Photosystem I PsaA/PsaB"/>
    <property type="match status" value="1"/>
</dbReference>
<dbReference type="Pfam" id="PF00223">
    <property type="entry name" value="PsaA_PsaB"/>
    <property type="match status" value="1"/>
</dbReference>
<evidence type="ECO:0000256" key="1">
    <source>
        <dbReference type="SAM" id="Phobius"/>
    </source>
</evidence>
<dbReference type="Proteomes" id="UP000222542">
    <property type="component" value="Unassembled WGS sequence"/>
</dbReference>
<dbReference type="InterPro" id="IPR001280">
    <property type="entry name" value="PSI_PsaA/B"/>
</dbReference>
<reference evidence="2 3" key="1">
    <citation type="journal article" date="2014" name="Nat. Genet.">
        <title>Genome sequence of the hot pepper provides insights into the evolution of pungency in Capsicum species.</title>
        <authorList>
            <person name="Kim S."/>
            <person name="Park M."/>
            <person name="Yeom S.I."/>
            <person name="Kim Y.M."/>
            <person name="Lee J.M."/>
            <person name="Lee H.A."/>
            <person name="Seo E."/>
            <person name="Choi J."/>
            <person name="Cheong K."/>
            <person name="Kim K.T."/>
            <person name="Jung K."/>
            <person name="Lee G.W."/>
            <person name="Oh S.K."/>
            <person name="Bae C."/>
            <person name="Kim S.B."/>
            <person name="Lee H.Y."/>
            <person name="Kim S.Y."/>
            <person name="Kim M.S."/>
            <person name="Kang B.C."/>
            <person name="Jo Y.D."/>
            <person name="Yang H.B."/>
            <person name="Jeong H.J."/>
            <person name="Kang W.H."/>
            <person name="Kwon J.K."/>
            <person name="Shin C."/>
            <person name="Lim J.Y."/>
            <person name="Park J.H."/>
            <person name="Huh J.H."/>
            <person name="Kim J.S."/>
            <person name="Kim B.D."/>
            <person name="Cohen O."/>
            <person name="Paran I."/>
            <person name="Suh M.C."/>
            <person name="Lee S.B."/>
            <person name="Kim Y.K."/>
            <person name="Shin Y."/>
            <person name="Noh S.J."/>
            <person name="Park J."/>
            <person name="Seo Y.S."/>
            <person name="Kwon S.Y."/>
            <person name="Kim H.A."/>
            <person name="Park J.M."/>
            <person name="Kim H.J."/>
            <person name="Choi S.B."/>
            <person name="Bosland P.W."/>
            <person name="Reeves G."/>
            <person name="Jo S.H."/>
            <person name="Lee B.W."/>
            <person name="Cho H.T."/>
            <person name="Choi H.S."/>
            <person name="Lee M.S."/>
            <person name="Yu Y."/>
            <person name="Do Choi Y."/>
            <person name="Park B.S."/>
            <person name="van Deynze A."/>
            <person name="Ashrafi H."/>
            <person name="Hill T."/>
            <person name="Kim W.T."/>
            <person name="Pai H.S."/>
            <person name="Ahn H.K."/>
            <person name="Yeam I."/>
            <person name="Giovannoni J.J."/>
            <person name="Rose J.K."/>
            <person name="Sorensen I."/>
            <person name="Lee S.J."/>
            <person name="Kim R.W."/>
            <person name="Choi I.Y."/>
            <person name="Choi B.S."/>
            <person name="Lim J.S."/>
            <person name="Lee Y.H."/>
            <person name="Choi D."/>
        </authorList>
    </citation>
    <scope>NUCLEOTIDE SEQUENCE [LARGE SCALE GENOMIC DNA]</scope>
    <source>
        <strain evidence="3">cv. CM334</strain>
    </source>
</reference>
<dbReference type="SUPFAM" id="SSF81558">
    <property type="entry name" value="Photosystem I subunits PsaA/PsaB"/>
    <property type="match status" value="1"/>
</dbReference>
<accession>A0A2G2YEB1</accession>
<keyword evidence="3" id="KW-1185">Reference proteome</keyword>
<comment type="caution">
    <text evidence="2">The sequence shown here is derived from an EMBL/GenBank/DDBJ whole genome shotgun (WGS) entry which is preliminary data.</text>
</comment>
<dbReference type="EMBL" id="AYRZ02000011">
    <property type="protein sequence ID" value="PHT68075.1"/>
    <property type="molecule type" value="Genomic_DNA"/>
</dbReference>
<reference evidence="2 3" key="2">
    <citation type="journal article" date="2017" name="Genome Biol.">
        <title>New reference genome sequences of hot pepper reveal the massive evolution of plant disease-resistance genes by retroduplication.</title>
        <authorList>
            <person name="Kim S."/>
            <person name="Park J."/>
            <person name="Yeom S.I."/>
            <person name="Kim Y.M."/>
            <person name="Seo E."/>
            <person name="Kim K.T."/>
            <person name="Kim M.S."/>
            <person name="Lee J.M."/>
            <person name="Cheong K."/>
            <person name="Shin H.S."/>
            <person name="Kim S.B."/>
            <person name="Han K."/>
            <person name="Lee J."/>
            <person name="Park M."/>
            <person name="Lee H.A."/>
            <person name="Lee H.Y."/>
            <person name="Lee Y."/>
            <person name="Oh S."/>
            <person name="Lee J.H."/>
            <person name="Choi E."/>
            <person name="Choi E."/>
            <person name="Lee S.E."/>
            <person name="Jeon J."/>
            <person name="Kim H."/>
            <person name="Choi G."/>
            <person name="Song H."/>
            <person name="Lee J."/>
            <person name="Lee S.C."/>
            <person name="Kwon J.K."/>
            <person name="Lee H.Y."/>
            <person name="Koo N."/>
            <person name="Hong Y."/>
            <person name="Kim R.W."/>
            <person name="Kang W.H."/>
            <person name="Huh J.H."/>
            <person name="Kang B.C."/>
            <person name="Yang T.J."/>
            <person name="Lee Y.H."/>
            <person name="Bennetzen J.L."/>
            <person name="Choi D."/>
        </authorList>
    </citation>
    <scope>NUCLEOTIDE SEQUENCE [LARGE SCALE GENOMIC DNA]</scope>
    <source>
        <strain evidence="3">cv. CM334</strain>
    </source>
</reference>
<evidence type="ECO:0000313" key="3">
    <source>
        <dbReference type="Proteomes" id="UP000222542"/>
    </source>
</evidence>
<protein>
    <recommendedName>
        <fullName evidence="4">Photosystem I chlorophyll a apoprotein A1</fullName>
    </recommendedName>
</protein>
<dbReference type="Gramene" id="PHT68075">
    <property type="protein sequence ID" value="PHT68075"/>
    <property type="gene ID" value="T459_27562"/>
</dbReference>
<dbReference type="GO" id="GO:0015979">
    <property type="term" value="P:photosynthesis"/>
    <property type="evidence" value="ECO:0007669"/>
    <property type="project" value="InterPro"/>
</dbReference>
<proteinExistence type="predicted"/>
<dbReference type="InterPro" id="IPR036408">
    <property type="entry name" value="PSI_PsaA/B_sf"/>
</dbReference>
<keyword evidence="1" id="KW-0472">Membrane</keyword>
<dbReference type="PANTHER" id="PTHR30128">
    <property type="entry name" value="OUTER MEMBRANE PROTEIN, OMPA-RELATED"/>
    <property type="match status" value="1"/>
</dbReference>
<name>A0A2G2YEB1_CAPAN</name>
<evidence type="ECO:0000313" key="2">
    <source>
        <dbReference type="EMBL" id="PHT68075.1"/>
    </source>
</evidence>
<dbReference type="OMA" id="HDFLWAQ"/>
<organism evidence="2 3">
    <name type="scientific">Capsicum annuum</name>
    <name type="common">Capsicum pepper</name>
    <dbReference type="NCBI Taxonomy" id="4072"/>
    <lineage>
        <taxon>Eukaryota</taxon>
        <taxon>Viridiplantae</taxon>
        <taxon>Streptophyta</taxon>
        <taxon>Embryophyta</taxon>
        <taxon>Tracheophyta</taxon>
        <taxon>Spermatophyta</taxon>
        <taxon>Magnoliopsida</taxon>
        <taxon>eudicotyledons</taxon>
        <taxon>Gunneridae</taxon>
        <taxon>Pentapetalae</taxon>
        <taxon>asterids</taxon>
        <taxon>lamiids</taxon>
        <taxon>Solanales</taxon>
        <taxon>Solanaceae</taxon>
        <taxon>Solanoideae</taxon>
        <taxon>Capsiceae</taxon>
        <taxon>Capsicum</taxon>
    </lineage>
</organism>
<evidence type="ECO:0008006" key="4">
    <source>
        <dbReference type="Google" id="ProtNLM"/>
    </source>
</evidence>
<dbReference type="STRING" id="4072.A0A2G2YEB1"/>